<feature type="domain" description="HipA-like C-terminal" evidence="4">
    <location>
        <begin position="146"/>
        <end position="362"/>
    </location>
</feature>
<protein>
    <submittedName>
        <fullName evidence="6">HipA domain-containing protein</fullName>
    </submittedName>
</protein>
<evidence type="ECO:0000256" key="3">
    <source>
        <dbReference type="ARBA" id="ARBA00022777"/>
    </source>
</evidence>
<evidence type="ECO:0000256" key="2">
    <source>
        <dbReference type="ARBA" id="ARBA00022679"/>
    </source>
</evidence>
<dbReference type="PANTHER" id="PTHR37419:SF1">
    <property type="entry name" value="SERINE_THREONINE-PROTEIN KINASE TOXIN HIPA"/>
    <property type="match status" value="1"/>
</dbReference>
<dbReference type="GO" id="GO:0004674">
    <property type="term" value="F:protein serine/threonine kinase activity"/>
    <property type="evidence" value="ECO:0007669"/>
    <property type="project" value="TreeGrafter"/>
</dbReference>
<dbReference type="NCBIfam" id="TIGR03071">
    <property type="entry name" value="couple_hipA"/>
    <property type="match status" value="1"/>
</dbReference>
<comment type="caution">
    <text evidence="6">The sequence shown here is derived from an EMBL/GenBank/DDBJ whole genome shotgun (WGS) entry which is preliminary data.</text>
</comment>
<keyword evidence="3" id="KW-0418">Kinase</keyword>
<feature type="domain" description="HipA N-terminal subdomain 1" evidence="5">
    <location>
        <begin position="18"/>
        <end position="112"/>
    </location>
</feature>
<dbReference type="EMBL" id="AGWN01000001">
    <property type="protein sequence ID" value="EPD31402.1"/>
    <property type="molecule type" value="Genomic_DNA"/>
</dbReference>
<evidence type="ECO:0000256" key="1">
    <source>
        <dbReference type="ARBA" id="ARBA00010164"/>
    </source>
</evidence>
<comment type="similarity">
    <text evidence="1">Belongs to the HipA Ser/Thr kinase family.</text>
</comment>
<dbReference type="GO" id="GO:0005829">
    <property type="term" value="C:cytosol"/>
    <property type="evidence" value="ECO:0007669"/>
    <property type="project" value="TreeGrafter"/>
</dbReference>
<dbReference type="AlphaFoldDB" id="A0A9W5VWV2"/>
<gene>
    <name evidence="6" type="ORF">HMPREF9238_01173</name>
</gene>
<evidence type="ECO:0000259" key="4">
    <source>
        <dbReference type="Pfam" id="PF07804"/>
    </source>
</evidence>
<keyword evidence="2" id="KW-0808">Transferase</keyword>
<reference evidence="6 7" key="1">
    <citation type="submission" date="2013-05" db="EMBL/GenBank/DDBJ databases">
        <title>The Genome Sequence of Actinomyces europaeus ACS-120-V-COL10B.</title>
        <authorList>
            <consortium name="The Broad Institute Genomics Platform"/>
            <person name="Earl A."/>
            <person name="Ward D."/>
            <person name="Feldgarden M."/>
            <person name="Gevers D."/>
            <person name="Saerens B."/>
            <person name="Vaneechoutte M."/>
            <person name="Walker B."/>
            <person name="Young S."/>
            <person name="Zeng Q."/>
            <person name="Gargeya S."/>
            <person name="Fitzgerald M."/>
            <person name="Haas B."/>
            <person name="Abouelleil A."/>
            <person name="Allen A.W."/>
            <person name="Alvarado L."/>
            <person name="Arachchi H.M."/>
            <person name="Berlin A.M."/>
            <person name="Chapman S.B."/>
            <person name="Gainer-Dewar J."/>
            <person name="Goldberg J."/>
            <person name="Griggs A."/>
            <person name="Gujja S."/>
            <person name="Hansen M."/>
            <person name="Howarth C."/>
            <person name="Imamovic A."/>
            <person name="Ireland A."/>
            <person name="Larimer J."/>
            <person name="McCowan C."/>
            <person name="Murphy C."/>
            <person name="Pearson M."/>
            <person name="Poon T.W."/>
            <person name="Priest M."/>
            <person name="Roberts A."/>
            <person name="Saif S."/>
            <person name="Shea T."/>
            <person name="Sisk P."/>
            <person name="Sykes S."/>
            <person name="Wortman J."/>
            <person name="Nusbaum C."/>
            <person name="Birren B."/>
        </authorList>
    </citation>
    <scope>NUCLEOTIDE SEQUENCE [LARGE SCALE GENOMIC DNA]</scope>
    <source>
        <strain evidence="6 7">ACS-120-V-Col10b</strain>
    </source>
</reference>
<evidence type="ECO:0000313" key="6">
    <source>
        <dbReference type="EMBL" id="EPD31402.1"/>
    </source>
</evidence>
<sequence length="399" mass="44152">MSIATISLDQLRFVKRANVYKGNHLAGTLSRDSEGVVEFKYRDDYVGDPVAFSLPLGETSTQQGGALPAFFAGLLPEGHRLNVLNRATKTSMNDEFTMLLAVGADTPGDVRIFASETTPNEVPPLYEDPSRWSFQDLTEMVDPYAVPGVQPKASASMINMPIRTRRTHAILKIDPVDYPHLVRNEALHLRHARGLKIPVAKSQLVVDKEGVEGLLVERFDRRVDASGQIVRLAQEDASQVLQIPPSEKYNVESEAVVSALAQHTSAPMVAIRALYVQFLFAWLTGNGDVHAKNLSILRNPEGVWEVAPMYDLPCTALYRDFTMALPIDGQTKNLRGRHWDAFADNIGLPIRAARSAQHLVLRVAKGIDLSELPFDGSPLHGAQRELSSRRHHLESLLDT</sequence>
<accession>A0A9W5VWV2</accession>
<dbReference type="PANTHER" id="PTHR37419">
    <property type="entry name" value="SERINE/THREONINE-PROTEIN KINASE TOXIN HIPA"/>
    <property type="match status" value="1"/>
</dbReference>
<dbReference type="RefSeq" id="WP_016444513.1">
    <property type="nucleotide sequence ID" value="NZ_KE150266.1"/>
</dbReference>
<evidence type="ECO:0000313" key="7">
    <source>
        <dbReference type="Proteomes" id="UP000014387"/>
    </source>
</evidence>
<keyword evidence="7" id="KW-1185">Reference proteome</keyword>
<organism evidence="6 7">
    <name type="scientific">Gleimia europaea ACS-120-V-Col10b</name>
    <dbReference type="NCBI Taxonomy" id="883069"/>
    <lineage>
        <taxon>Bacteria</taxon>
        <taxon>Bacillati</taxon>
        <taxon>Actinomycetota</taxon>
        <taxon>Actinomycetes</taxon>
        <taxon>Actinomycetales</taxon>
        <taxon>Actinomycetaceae</taxon>
        <taxon>Gleimia</taxon>
    </lineage>
</organism>
<dbReference type="Pfam" id="PF13657">
    <property type="entry name" value="Couple_hipA"/>
    <property type="match status" value="1"/>
</dbReference>
<dbReference type="Pfam" id="PF07804">
    <property type="entry name" value="HipA_C"/>
    <property type="match status" value="1"/>
</dbReference>
<dbReference type="Proteomes" id="UP000014387">
    <property type="component" value="Unassembled WGS sequence"/>
</dbReference>
<evidence type="ECO:0000259" key="5">
    <source>
        <dbReference type="Pfam" id="PF13657"/>
    </source>
</evidence>
<dbReference type="InterPro" id="IPR017508">
    <property type="entry name" value="HipA_N1"/>
</dbReference>
<name>A0A9W5VWV2_9ACTO</name>
<dbReference type="InterPro" id="IPR052028">
    <property type="entry name" value="HipA_Ser/Thr_kinase"/>
</dbReference>
<proteinExistence type="inferred from homology"/>
<dbReference type="Gene3D" id="1.10.1070.20">
    <property type="match status" value="1"/>
</dbReference>
<dbReference type="InterPro" id="IPR012893">
    <property type="entry name" value="HipA-like_C"/>
</dbReference>